<sequence>MNENEHIPIILNDVFNERKESIIHTFESIFERIFHNQSYLIANSSSNEIQQFITRIMNKYFNSEQEQFLSYLIYYISHIAKISDLKDPKFASQFYIKKKEFDEKYDKDGQLRQILQTFRSHPVKSNFPNYTSFFSLFLGFSFDATIIRSTLFELREIVDNTFKTVIQFLKNSKTNVLKIIHNSSINGDQNIVQLQRKIKLIQIQHEKEINSFQTTLNNYQMKIKELKKSQSDNQQFRLNLEGDLLQIVSLIESIEKEDLSSKTQLTLNDIKKKSSQLLTKITLTTSSEMIDDNSFKESNDCSSFHIELIHQIKEKDAIINDLKSQLHNTFSFIDENNNNNNSLPLIKPNSIDSVTKMSEIIKTSSIDLQNALKEKQNLRKKLTYYQDLQSKYESIQKERNELKEKLEEANNLKEKYQSKNKIMKQQMKENEVQFNSLIQKVSKLQKKVEQQKNRLLAAEKPLSDTDFDNFKSSLLIEEIKEKTNSLVEYELTLTQLQKENLRLLTENEMIRNTQQLEERRIKQMKENMENLNNQLEIRDEQYRNLIASLNNSNISQIEEQLQTSLDENQNLANKFNKLIKKYQDLKKISQNVLNENGQLSTQIESLKLQIKEFSKNERKQQEIISKLNNKIENLELKTFSDEEIQLLSQKYNGIFIPKENVKDSIDELASKAKEKVDQLLILETKSNQQQELITNLQTENQKLFNYYGNLLDNIRTLLSSQNEQNIPEIVKQMKQENEQLKNILNDLKIQTNSQNLNEKITDLIKDSDMLSEIRKITKSDLNQDLTKAIANLLENNETLNIIKSKLKQNSKEKILEKIKKLIQDSNQLQQVKSKLIQKTKTNLTERINSLLSESIELNEVKSKLLTDSNKKENLSQRIEKVLHDCDELNEIKSKLIQYLNPNQTVLQTIEKLIKNANELNQNKTQINTEEIKSLLNQEEGSAIIETIKNLIQKSKDFIEIKQKLIHESNSNQNLTEVIDTILYENNEYKEIRLKLSQFLNLNNNTLQVIDILIQNTSEIEEMKSKLIKDSNSTLSERASDLLSKENELNEVKSQLLFESDENENLSQRIEKVLHDCDELNEIKSKLTQYLNPEQTVLQVIEKLIENNQKESNQITTQIEEEENNEIQIIQEIKSLLNQETESTIIETIKNLIQNSNELENMKLKLTNESLSLDQLLLNTKELEEIRIKLNLEQNQNILSFLDDLILSKIEITKLKSRLLQDSNESFSKRIETLIKDSSEFTKFKLQLLQDSNDSFSKRIEILLHESNELKEIKTKLLQDSTDSFSTRMNNLLKDNLLLKEIRLKLFKNPNSTENILNKIDQIINEKVEYDELKSKLVQNSDESLTQKVFQLLQESQEFKQVKSRLLHGTNDTFSRRLNSLLNDSIELKEAKLKVFQKSDSTFNLPNKISQLIQENNEFKELKLKLLQDSNEELSQRIDNLLNDSFEYKKISIKLKENSNSDENLYQIVDDFVQSENELNQIKSKLNQFLHSNDTSIRKVNYLIQNDQEFREMKSKIISNSNENLPQRIDHLLKDSFDFNRLLTKLKQNSDLRDPFQIVDNLIQNNDELSEVKMKLIHFSNPNEKLIQKINLLLQNNQEFAEMKAQLIHESGEILSQRIDQLLKENYDFNRILSKLNKNSNFQDPLQLIDHLLQCNNELNEAKSKLIHFSNPNENFLQKINRLIQINNELNEIRSKLIQFSSNENLIQKINRLLQNDKELKETKEKLLRDSNENLSQRIDHLISDNFEYNRLLTKLKQSSNLGLNDPCHVIDSFVQSTDQLNEIRSKLSQYSNSNENLIKKVNYLIQNDQEFNEMKSKLLLDSSESLSQRIDNLLKDTFEYNRLLKQLKQNANSNSNSPSEIIGGFIQNNKELSEARSKLNKYRNENENLSQKVNRLLQKTSELNDIKSKLSNFSESTENISQKIDLLLANDQELNQAKYKLKKFPNSTDSLIQKINKLLQNDQELNELKMKLKKFSNSNESSIQVIDRLIQNDHELNEVKTRLNHFSDTNENLLSKINLLLQNDQELNELRLKLRNFSSPNENLFEKINKLLQNDQEFNELKMKLKKFSVSNETISQVIDHFIQSDNELNQTKSKLSQVLNSNETFSMVIDRFIQSDHELNEAKSRINKFSNSNEPLLQKINKLIKNTQELYEAKSKLKKFSNSNESFSQKINKLLHNNQKLNETKSKLKQFSDPNENHLQKIDTLLKNSQELIEAKEKLKQLSQKIDSLLRDQQELNEMKSKLKQFSNSNENLSQKIDSLQQKEKELNEMKSKLKQFSDPNENHLQKIDTLLKNSQELIEAKEKLKQLSQKIDSLLQDQKELNEMKSKLKQFSNSNENLSQKIDSLQQKEKELNEMKSKLKQFSNSNESFSQKIDHLLQNNQELIEAKEKLKQLSQKIESLLRDQQELNEMKSKLTQFSNSNEDLSQKIDSLQQKEKELNEMKSKLKQFSNSNESFSQKIDHLLQNNQELAETKLKMNQFSNSNENLSQKMESLLQVEKEFNEMKSKLVQQSDGDYSDQINILRKQVDEIEAIKSKLIGKSNENLIQKVDELLNDSKKLREIEKKLIKNTKSSTKIHQRIDELIKKEVILNQLKESINFDTPEEIIEKVEILNAISELFQCNNQKQLPKICSKIFEKLNHISMILDSDMNNLPEIVSKLKGKVEKMGNILLKINEMIPFNNNEELLENIKENIILISQIHELIPFNNYKQLISSLKNSISFENEIEQLFQVDNKKDAIERIREQSKDYHKLCKSLQSISFSEDNRSAISQLKEELRYSQEFMNSIQKVIPFENENDIIQKISQIIEENDLIKQKNLHYKKVVSDMKNSDLSTQNYSQQINDIENNHLAFLNELANKMKIRKDPVSENEILQRTYILQELADIINNSYPGQKNPINSLQKILEKLKKFERIFTEIHEILKFDKVTNLPEIIKEKENQIGFLRKVAKKLSLNSIEEVQEAIIKLIQKVDKSPKSSEILTCQQQQQQVAPSLIDDTIQLSQNSNSDEVLLKRMSLFEDVFNSAQQLLNINDITSLPQAIRRLQEQKTKKNEDVSQFKNLFSQLKDTFDNSSQKDDLTDTIRQMKDENVQLSKLIDELQNSLQFDRNGELATYIKELIEKHPNETPQLEKLLSRFNSLKKLDTILNEIQKLKNNFSSETEELKHKHQYFVDSITRIINETNNIEDEIEIPPAILKINNERNELQKKNADTVELMGNLKKIINFNDNQDLINEIENLTKLKKRVQKIIENINGINDIDELPQFIDNIQNEMQNATKKYSSIVKQLTNLIGEKSEIKLIAEIAKQIDELKQLEEELKRVSSSKNLKEALSKIKEAINDKEILQDLSNTLSMEIDCIPSELIKLQNQTNSLKSQLSNVQETFEIKKNELHKLKENHSSFISSLLSTLEISGKENEIINGIAELKSKNEALKKSNSSFKSKLTELLKLDDFDDFTQKISDLIQEKNDLQNELSNMNERIRSLQDDFQCDDISQVREIFGALKKSKEAMKDSHTKFVCQVASALQNQPSSPKHFSSKNESQLIESISKLRKNYSELFDKVKQKEKLIDDLKQLIQINENEELPSAIQELLSENSNSIKIAKMLNCDSKDIPQSIEQIKEELQNQKQFIQKVSESLGVSEDYTSNLMKQIEKYNDSMKLIECESINEFQSKISKIIDDKANNEKKFEEAEKKRNKLQNYLSSLKKSFSEVSRSEMSNIPSEMSNLKLENENLKKKNSEIENEFHLFKDQITDGLKMWENQSAEEIVNAINSIKMTTEQQQNSHENLIEKLRLIIRFNDEEQIPSIVEKLSNENNSMIAKLKRLSQIQQDLGDTTIDDAPQKMEKLRASLKSKSDQFENLFDQHNNLINEIKQTVHFENENEIPSVLNTLLKTAKEFKIKFEKLSETVKTALNVQDDSEIIRAINSMKKKLSKKEEAEKNFEKFIKEIQKNTNSKSVSDISSNFVKLQNQITEYSKAFENIKKILPIENDNDDDDDDEKDEDRILSSIKQILENNERIQKDDEIFESIKKIIEFDSPERIPSVVTKMSQDIEKMSKLIKSLSKALKCNSADDLPQKVSGIQNENKKASFNYDNLINQLSSILSDSSQTSESVIEKVKTLKNNFDEINDFYKELQTSHNEFVELIGRIIKNSDESSIPTQIQQIVEKTKSLENQNQSQLKTINSLKQILSVKNDETLIKTVQKLFDSTRKIKSTMSMFCANIPLSKSDSISELNTHIMSFESDFDSLRGKFDKIKSLVQVTDDDSLYDVLSSHIENHEDFVSRLLNLTHVGNEKEIVGSVQQLIYDHNSLLNELRETTGLEDPKQICLSVKQDKKKLTKAEKILGNNQNNKDDDFSFKIQKLKKTFDDLRNVTGAENEDELLSNVNSVYSTLRSKRRKSSFTDSFNNDDDFSPRKAIEEAENRNRILNELKSVSKSSDIEKMKDNMIQSKKIINELKNLLGIDNELQIIPQIKELLNVISGTFKKSFKKSPIQQIKEIFDDNKKFIDSFSKEMETNDKDEALIKLRKQLDFIENLKNVTGINDEDEILHHLNNIVHSSISENEQYEETDDDDNDNYSQTSNCSRSKKIKVPSLKIASQRIESIQNFSDKLKKRTSFDTDDEEAADKLLHSNEILNDLKKMTGIDNDDDLFSQIKDIVDLSAKNDKHKQRKSSFSHIKDSIEQNNKLMNLIQNETKINDNEKSTQKLIQAQKIINEIKKITGIESDSQIIPQIKAILNSIGNNQEEVSFSPRNRMEKMRRKVESNNKLSDSLKKLVKVESNEKVADKLKEWHRIIKDLRKLTHSEDDSQIIPQIHQIFSLFPNDDNENNSDEDDVNNDIDNDNFTDYSIDSSRSKAQKVKDSIERNQELINKIKTVAQVNSNGNLLNNDDDIDDDTNLLNSIASNKKFVDELKKITGLDEEDKIIKHIRNIFEYANVDTMESPRASKKSPRRMSQSSTASAIAENQKILNDLKKISNVDDPKQLKTIVEDVNDLKKIAQVAEIYDLKEKLKKYSDIIKELLMITGETDELMIPDQIRNIFNLLGTSPSPNASDDEDDDFPNSVKLRTYSSSEKIQLKIERNKNFVNEMMQLFGVSNIFQLREAMSRCCSIISTLKKSLQLSNDNQIYPTINNMIQILANLRSISNADSDKNIKTVLLRYTNLLSSLSSLLNISSGKDSDFLNALKKLVSIEKSYKIIVEVLHNHLTYNDEDDIPKVLNETLSQSSIDRNFVSQLFSLIEESDQVDISLDESLSANLVEWFTKYLKEADEILGDHKRFIDSAAVYGYQGQSALDASDFLIECAITRRKHEIMESAHDEIESLRKNSDAKVAIVEKRNKELTEALQKAGKAKKDAQQRCNEIQAQSVENEISLQNEINDLTTTISNYKKYQEELLRFASGETYDKDILIKYLPQKYQIMLKIM</sequence>
<feature type="coiled-coil region" evidence="1">
    <location>
        <begin position="1702"/>
        <end position="1729"/>
    </location>
</feature>
<feature type="compositionally biased region" description="Acidic residues" evidence="2">
    <location>
        <begin position="4812"/>
        <end position="4831"/>
    </location>
</feature>
<keyword evidence="4" id="KW-1185">Reference proteome</keyword>
<feature type="coiled-coil region" evidence="1">
    <location>
        <begin position="3538"/>
        <end position="3572"/>
    </location>
</feature>
<feature type="coiled-coil region" evidence="1">
    <location>
        <begin position="2165"/>
        <end position="2505"/>
    </location>
</feature>
<feature type="coiled-coil region" evidence="1">
    <location>
        <begin position="3223"/>
        <end position="3389"/>
    </location>
</feature>
<evidence type="ECO:0000256" key="2">
    <source>
        <dbReference type="SAM" id="MobiDB-lite"/>
    </source>
</evidence>
<feature type="coiled-coil region" evidence="1">
    <location>
        <begin position="1830"/>
        <end position="1906"/>
    </location>
</feature>
<feature type="coiled-coil region" evidence="1">
    <location>
        <begin position="3414"/>
        <end position="3478"/>
    </location>
</feature>
<organism evidence="3 4">
    <name type="scientific">Tritrichomonas musculus</name>
    <dbReference type="NCBI Taxonomy" id="1915356"/>
    <lineage>
        <taxon>Eukaryota</taxon>
        <taxon>Metamonada</taxon>
        <taxon>Parabasalia</taxon>
        <taxon>Tritrichomonadida</taxon>
        <taxon>Tritrichomonadidae</taxon>
        <taxon>Tritrichomonas</taxon>
    </lineage>
</organism>
<feature type="coiled-coil region" evidence="1">
    <location>
        <begin position="3037"/>
        <end position="3098"/>
    </location>
</feature>
<evidence type="ECO:0000313" key="3">
    <source>
        <dbReference type="EMBL" id="KAK8866479.1"/>
    </source>
</evidence>
<dbReference type="EMBL" id="JAPFFF010000015">
    <property type="protein sequence ID" value="KAK8866479.1"/>
    <property type="molecule type" value="Genomic_DNA"/>
</dbReference>
<feature type="region of interest" description="Disordered" evidence="2">
    <location>
        <begin position="4809"/>
        <end position="4836"/>
    </location>
</feature>
<reference evidence="3 4" key="1">
    <citation type="submission" date="2024-04" db="EMBL/GenBank/DDBJ databases">
        <title>Tritrichomonas musculus Genome.</title>
        <authorList>
            <person name="Alves-Ferreira E."/>
            <person name="Grigg M."/>
            <person name="Lorenzi H."/>
            <person name="Galac M."/>
        </authorList>
    </citation>
    <scope>NUCLEOTIDE SEQUENCE [LARGE SCALE GENOMIC DNA]</scope>
    <source>
        <strain evidence="3 4">EAF2021</strain>
    </source>
</reference>
<feature type="coiled-coil region" evidence="1">
    <location>
        <begin position="361"/>
        <end position="454"/>
    </location>
</feature>
<evidence type="ECO:0000256" key="1">
    <source>
        <dbReference type="SAM" id="Coils"/>
    </source>
</evidence>
<feature type="region of interest" description="Disordered" evidence="2">
    <location>
        <begin position="4929"/>
        <end position="4948"/>
    </location>
</feature>
<dbReference type="Proteomes" id="UP001470230">
    <property type="component" value="Unassembled WGS sequence"/>
</dbReference>
<feature type="coiled-coil region" evidence="1">
    <location>
        <begin position="782"/>
        <end position="838"/>
    </location>
</feature>
<feature type="coiled-coil region" evidence="1">
    <location>
        <begin position="5317"/>
        <end position="5351"/>
    </location>
</feature>
<feature type="compositionally biased region" description="Acidic residues" evidence="2">
    <location>
        <begin position="4552"/>
        <end position="4563"/>
    </location>
</feature>
<keyword evidence="1" id="KW-0175">Coiled coil</keyword>
<accession>A0ABR2INJ7</accession>
<feature type="coiled-coil region" evidence="1">
    <location>
        <begin position="479"/>
        <end position="678"/>
    </location>
</feature>
<feature type="coiled-coil region" evidence="1">
    <location>
        <begin position="1416"/>
        <end position="1443"/>
    </location>
</feature>
<feature type="region of interest" description="Disordered" evidence="2">
    <location>
        <begin position="4551"/>
        <end position="4572"/>
    </location>
</feature>
<gene>
    <name evidence="3" type="ORF">M9Y10_009442</name>
</gene>
<evidence type="ECO:0008006" key="5">
    <source>
        <dbReference type="Google" id="ProtNLM"/>
    </source>
</evidence>
<evidence type="ECO:0000313" key="4">
    <source>
        <dbReference type="Proteomes" id="UP001470230"/>
    </source>
</evidence>
<feature type="coiled-coil region" evidence="1">
    <location>
        <begin position="871"/>
        <end position="929"/>
    </location>
</feature>
<feature type="coiled-coil region" evidence="1">
    <location>
        <begin position="1048"/>
        <end position="1192"/>
    </location>
</feature>
<feature type="coiled-coil region" evidence="1">
    <location>
        <begin position="3917"/>
        <end position="3944"/>
    </location>
</feature>
<protein>
    <recommendedName>
        <fullName evidence="5">Viral A-type inclusion protein</fullName>
    </recommendedName>
</protein>
<comment type="caution">
    <text evidence="3">The sequence shown here is derived from an EMBL/GenBank/DDBJ whole genome shotgun (WGS) entry which is preliminary data.</text>
</comment>
<proteinExistence type="predicted"/>
<feature type="coiled-coil region" evidence="1">
    <location>
        <begin position="3797"/>
        <end position="3853"/>
    </location>
</feature>
<feature type="coiled-coil region" evidence="1">
    <location>
        <begin position="3663"/>
        <end position="3740"/>
    </location>
</feature>
<dbReference type="PANTHER" id="PTHR19327">
    <property type="entry name" value="GOLGIN"/>
    <property type="match status" value="1"/>
</dbReference>
<dbReference type="PANTHER" id="PTHR19327:SF0">
    <property type="entry name" value="GOLGIN SUBFAMILY A MEMBER 4"/>
    <property type="match status" value="1"/>
</dbReference>
<name>A0ABR2INJ7_9EUKA</name>